<dbReference type="Pfam" id="PF06371">
    <property type="entry name" value="Drf_GBD"/>
    <property type="match status" value="1"/>
</dbReference>
<proteinExistence type="inferred from homology"/>
<dbReference type="PROSITE" id="PS51231">
    <property type="entry name" value="DAD"/>
    <property type="match status" value="1"/>
</dbReference>
<dbReference type="InterPro" id="IPR016024">
    <property type="entry name" value="ARM-type_fold"/>
</dbReference>
<comment type="subcellular location">
    <subcellularLocation>
        <location evidence="1">Cytoplasm</location>
    </subcellularLocation>
</comment>
<dbReference type="AlphaFoldDB" id="A0A8D2QLT6"/>
<dbReference type="Pfam" id="PF06367">
    <property type="entry name" value="Drf_FH3"/>
    <property type="match status" value="1"/>
</dbReference>
<dbReference type="PROSITE" id="PS51444">
    <property type="entry name" value="FH2"/>
    <property type="match status" value="1"/>
</dbReference>
<dbReference type="Ensembl" id="ENSZLMT00000001603.1">
    <property type="protein sequence ID" value="ENSZLMP00000001535.1"/>
    <property type="gene ID" value="ENSZLMG00000000996.1"/>
</dbReference>
<dbReference type="Gene3D" id="1.25.10.10">
    <property type="entry name" value="Leucine-rich Repeat Variant"/>
    <property type="match status" value="1"/>
</dbReference>
<dbReference type="FunFam" id="1.20.58.630:FF:000001">
    <property type="entry name" value="Diaphanous related formin 1"/>
    <property type="match status" value="1"/>
</dbReference>
<dbReference type="GO" id="GO:0031267">
    <property type="term" value="F:small GTPase binding"/>
    <property type="evidence" value="ECO:0007669"/>
    <property type="project" value="InterPro"/>
</dbReference>
<dbReference type="SMART" id="SM01139">
    <property type="entry name" value="Drf_FH3"/>
    <property type="match status" value="1"/>
</dbReference>
<name>A0A8D2QLT6_ZOSLA</name>
<dbReference type="PANTHER" id="PTHR45691">
    <property type="entry name" value="PROTEIN DIAPHANOUS"/>
    <property type="match status" value="1"/>
</dbReference>
<feature type="region of interest" description="Disordered" evidence="6">
    <location>
        <begin position="19"/>
        <end position="43"/>
    </location>
</feature>
<dbReference type="SUPFAM" id="SSF101447">
    <property type="entry name" value="Formin homology 2 domain (FH2 domain)"/>
    <property type="match status" value="1"/>
</dbReference>
<evidence type="ECO:0000256" key="1">
    <source>
        <dbReference type="ARBA" id="ARBA00004496"/>
    </source>
</evidence>
<dbReference type="SMART" id="SM01140">
    <property type="entry name" value="Drf_GBD"/>
    <property type="match status" value="1"/>
</dbReference>
<dbReference type="InterPro" id="IPR015425">
    <property type="entry name" value="FH2_Formin"/>
</dbReference>
<dbReference type="GO" id="GO:0005884">
    <property type="term" value="C:actin filament"/>
    <property type="evidence" value="ECO:0007669"/>
    <property type="project" value="TreeGrafter"/>
</dbReference>
<dbReference type="InterPro" id="IPR010473">
    <property type="entry name" value="GTPase-bd"/>
</dbReference>
<dbReference type="InterPro" id="IPR044933">
    <property type="entry name" value="DIA_GBD_sf"/>
</dbReference>
<reference evidence="10" key="1">
    <citation type="submission" date="2025-08" db="UniProtKB">
        <authorList>
            <consortium name="Ensembl"/>
        </authorList>
    </citation>
    <scope>IDENTIFICATION</scope>
</reference>
<evidence type="ECO:0000313" key="10">
    <source>
        <dbReference type="Ensembl" id="ENSZLMP00000001535.1"/>
    </source>
</evidence>
<evidence type="ECO:0000259" key="8">
    <source>
        <dbReference type="PROSITE" id="PS51232"/>
    </source>
</evidence>
<keyword evidence="11" id="KW-1185">Reference proteome</keyword>
<dbReference type="InterPro" id="IPR014767">
    <property type="entry name" value="DAD_dom"/>
</dbReference>
<feature type="compositionally biased region" description="Basic and acidic residues" evidence="6">
    <location>
        <begin position="1047"/>
        <end position="1060"/>
    </location>
</feature>
<evidence type="ECO:0000256" key="2">
    <source>
        <dbReference type="ARBA" id="ARBA00008214"/>
    </source>
</evidence>
<evidence type="ECO:0000313" key="11">
    <source>
        <dbReference type="Proteomes" id="UP000694401"/>
    </source>
</evidence>
<feature type="region of interest" description="Disordered" evidence="6">
    <location>
        <begin position="961"/>
        <end position="987"/>
    </location>
</feature>
<feature type="region of interest" description="Disordered" evidence="6">
    <location>
        <begin position="1016"/>
        <end position="1072"/>
    </location>
</feature>
<dbReference type="InterPro" id="IPR014768">
    <property type="entry name" value="GBD/FH3_dom"/>
</dbReference>
<keyword evidence="4 5" id="KW-0175">Coiled coil</keyword>
<dbReference type="PROSITE" id="PS51232">
    <property type="entry name" value="GBD_FH3"/>
    <property type="match status" value="1"/>
</dbReference>
<dbReference type="FunFam" id="1.10.238.150:FF:000002">
    <property type="entry name" value="protein diaphanous homolog 2 isoform X2"/>
    <property type="match status" value="1"/>
</dbReference>
<feature type="domain" description="FH2" evidence="9">
    <location>
        <begin position="577"/>
        <end position="977"/>
    </location>
</feature>
<dbReference type="GO" id="GO:0030041">
    <property type="term" value="P:actin filament polymerization"/>
    <property type="evidence" value="ECO:0007669"/>
    <property type="project" value="TreeGrafter"/>
</dbReference>
<dbReference type="SUPFAM" id="SSF48371">
    <property type="entry name" value="ARM repeat"/>
    <property type="match status" value="1"/>
</dbReference>
<organism evidence="10 11">
    <name type="scientific">Zosterops lateralis melanops</name>
    <dbReference type="NCBI Taxonomy" id="1220523"/>
    <lineage>
        <taxon>Eukaryota</taxon>
        <taxon>Metazoa</taxon>
        <taxon>Chordata</taxon>
        <taxon>Craniata</taxon>
        <taxon>Vertebrata</taxon>
        <taxon>Euteleostomi</taxon>
        <taxon>Archelosauria</taxon>
        <taxon>Archosauria</taxon>
        <taxon>Dinosauria</taxon>
        <taxon>Saurischia</taxon>
        <taxon>Theropoda</taxon>
        <taxon>Coelurosauria</taxon>
        <taxon>Aves</taxon>
        <taxon>Neognathae</taxon>
        <taxon>Neoaves</taxon>
        <taxon>Telluraves</taxon>
        <taxon>Australaves</taxon>
        <taxon>Passeriformes</taxon>
        <taxon>Sylvioidea</taxon>
        <taxon>Zosteropidae</taxon>
        <taxon>Zosterops</taxon>
    </lineage>
</organism>
<evidence type="ECO:0000256" key="6">
    <source>
        <dbReference type="SAM" id="MobiDB-lite"/>
    </source>
</evidence>
<feature type="compositionally biased region" description="Polar residues" evidence="6">
    <location>
        <begin position="33"/>
        <end position="42"/>
    </location>
</feature>
<sequence>MLHLLCFQLDRFASIRIPRSKKERPPLPHMKQSHSTDWSSTPMDLEDFAQKPLSEREIIALFEKMMEDMNLNEDKKMPLREKDFNTKKEMVMQYISTASKSGSLKNSRKISPQEFIQDLKSGSTDERLVTCLESLRVSLTSNPVSWVENFGQEGLGLLLDVLERLVEMKKSQHKVIQCLRAFMNNKYGLERILGEERSLLLLTKAIDPKQTNMMTDIVKLLSAMCIVGEENILEKILEAITAAAEERNVDRFSPIVEGLQDNSVQLQVACMQLINALVTSPDDLDFRLHIRNEFMRSGLKEILPQLQCIKNEALDIQLKVFNEHKEEDMIEFSHRLEDIRSELEYPFKVNDVYNMLWNTVKDTSAEGYFLSILQHLLLIRNDYFIRPQYFKLIEECVSQIVLHRSGTDPDFTYRKRLDINFSHLLDVCVDKARLEECEERASELSRKFEKDFVVHQETQALLQKKEERINELETELQAFKSKYGSVPPAFLPSPRGDASVVPLEGAGPHQFPPPPPPPLPSNGAIPPPPPPPPPPPLLNSLRTPLGFGGAPPPPPLPGLPGIQWSPPSCALPFGMKPKKEFKPEVTMKRLNWSKIRPQEMTESCFWVKAEEDKYENADMLCKLELTFCCQKRVKREEEDFEEKKSIKKRIKELKVLDPKIAQNLSIFLGSFRVPYEEIKMMILEVDETQLSESMIQNLIKHLPEQEQLNALSKFKNEYNNLSEPEQFGVVMSNVKRLRPRLSAILFKLQFEEQVNNIKPDIMAVSAACEEIKKSKSFSKLLELVLLMGNYMNAGSRNAQTFGYNLSSLCKLKDTKSADQKTTLLHFLVEVCEESYQDVLNFVEDFQHLDKASKVSAENLEKSLKHMEKQLQQLEKDLQTFPIPEDNHDKFVTKMSISFRARLKNKTNEKSLSNLTNMEKLYQNVMGYYAIDLKKVSVEEFLTDLNNFRMMFMQAVKENVRRREAEEKQRRAKIAKEKAEKEKLERQQKKKRLLEMKTEGEETGVMDSLLEALQSGAAFRDRRKRTPRSKDIPQNLSPTTQRPVLKACNHENQKGQPEKPCSHHSISLNSTRSPVTKEVTYDVETSSKVLNKPVGRKEACHGEGGKERKIDRIGSPSKGEAIPEVEALLARLRAL</sequence>
<dbReference type="Gene3D" id="1.10.20.40">
    <property type="entry name" value="Formin, diaphanous GTPase-binding domain"/>
    <property type="match status" value="1"/>
</dbReference>
<evidence type="ECO:0000256" key="5">
    <source>
        <dbReference type="SAM" id="Coils"/>
    </source>
</evidence>
<feature type="region of interest" description="Disordered" evidence="6">
    <location>
        <begin position="1091"/>
        <end position="1116"/>
    </location>
</feature>
<dbReference type="GO" id="GO:0003779">
    <property type="term" value="F:actin binding"/>
    <property type="evidence" value="ECO:0007669"/>
    <property type="project" value="InterPro"/>
</dbReference>
<evidence type="ECO:0000259" key="7">
    <source>
        <dbReference type="PROSITE" id="PS51231"/>
    </source>
</evidence>
<dbReference type="InterPro" id="IPR051412">
    <property type="entry name" value="Formin_Homology_Diaphanous_sf"/>
</dbReference>
<dbReference type="Gene3D" id="1.20.58.630">
    <property type="match status" value="1"/>
</dbReference>
<feature type="domain" description="DAD" evidence="7">
    <location>
        <begin position="1000"/>
        <end position="1030"/>
    </location>
</feature>
<dbReference type="SMART" id="SM00498">
    <property type="entry name" value="FH2"/>
    <property type="match status" value="1"/>
</dbReference>
<evidence type="ECO:0000259" key="9">
    <source>
        <dbReference type="PROSITE" id="PS51444"/>
    </source>
</evidence>
<feature type="domain" description="GBD/FH3" evidence="8">
    <location>
        <begin position="50"/>
        <end position="408"/>
    </location>
</feature>
<feature type="coiled-coil region" evidence="5">
    <location>
        <begin position="455"/>
        <end position="482"/>
    </location>
</feature>
<dbReference type="Pfam" id="PF06345">
    <property type="entry name" value="Drf_DAD"/>
    <property type="match status" value="1"/>
</dbReference>
<feature type="compositionally biased region" description="Polar residues" evidence="6">
    <location>
        <begin position="1031"/>
        <end position="1041"/>
    </location>
</feature>
<dbReference type="Gene3D" id="1.20.58.2220">
    <property type="entry name" value="Formin, FH2 domain"/>
    <property type="match status" value="1"/>
</dbReference>
<dbReference type="Pfam" id="PF02181">
    <property type="entry name" value="FH2"/>
    <property type="match status" value="1"/>
</dbReference>
<protein>
    <submittedName>
        <fullName evidence="10">Diaphanous related formin 3</fullName>
    </submittedName>
</protein>
<dbReference type="Proteomes" id="UP000694401">
    <property type="component" value="Unassembled WGS sequence"/>
</dbReference>
<feature type="compositionally biased region" description="Basic and acidic residues" evidence="6">
    <location>
        <begin position="1094"/>
        <end position="1111"/>
    </location>
</feature>
<feature type="compositionally biased region" description="Polar residues" evidence="6">
    <location>
        <begin position="1063"/>
        <end position="1072"/>
    </location>
</feature>
<dbReference type="Gene3D" id="6.10.30.30">
    <property type="match status" value="1"/>
</dbReference>
<dbReference type="Gene3D" id="1.10.238.150">
    <property type="entry name" value="Formin, FH3 diaphanous domain"/>
    <property type="match status" value="1"/>
</dbReference>
<dbReference type="InterPro" id="IPR042201">
    <property type="entry name" value="FH2_Formin_sf"/>
</dbReference>
<keyword evidence="3" id="KW-0963">Cytoplasm</keyword>
<feature type="compositionally biased region" description="Pro residues" evidence="6">
    <location>
        <begin position="510"/>
        <end position="537"/>
    </location>
</feature>
<dbReference type="InterPro" id="IPR010465">
    <property type="entry name" value="Drf_DAD"/>
</dbReference>
<accession>A0A8D2QLT6</accession>
<dbReference type="InterPro" id="IPR010472">
    <property type="entry name" value="FH3_dom"/>
</dbReference>
<dbReference type="InterPro" id="IPR011989">
    <property type="entry name" value="ARM-like"/>
</dbReference>
<dbReference type="PANTHER" id="PTHR45691:SF9">
    <property type="entry name" value="PROTEIN DIAPHANOUS HOMOLOG 3"/>
    <property type="match status" value="1"/>
</dbReference>
<dbReference type="GO" id="GO:0005737">
    <property type="term" value="C:cytoplasm"/>
    <property type="evidence" value="ECO:0007669"/>
    <property type="project" value="UniProtKB-SubCell"/>
</dbReference>
<evidence type="ECO:0000256" key="3">
    <source>
        <dbReference type="ARBA" id="ARBA00022490"/>
    </source>
</evidence>
<reference evidence="10" key="2">
    <citation type="submission" date="2025-09" db="UniProtKB">
        <authorList>
            <consortium name="Ensembl"/>
        </authorList>
    </citation>
    <scope>IDENTIFICATION</scope>
</reference>
<feature type="region of interest" description="Disordered" evidence="6">
    <location>
        <begin position="490"/>
        <end position="558"/>
    </location>
</feature>
<evidence type="ECO:0000256" key="4">
    <source>
        <dbReference type="ARBA" id="ARBA00023054"/>
    </source>
</evidence>
<comment type="similarity">
    <text evidence="2">Belongs to the formin homology family. Diaphanous subfamily.</text>
</comment>